<organism evidence="1 2">
    <name type="scientific">Neocallimastix californiae</name>
    <dbReference type="NCBI Taxonomy" id="1754190"/>
    <lineage>
        <taxon>Eukaryota</taxon>
        <taxon>Fungi</taxon>
        <taxon>Fungi incertae sedis</taxon>
        <taxon>Chytridiomycota</taxon>
        <taxon>Chytridiomycota incertae sedis</taxon>
        <taxon>Neocallimastigomycetes</taxon>
        <taxon>Neocallimastigales</taxon>
        <taxon>Neocallimastigaceae</taxon>
        <taxon>Neocallimastix</taxon>
    </lineage>
</organism>
<evidence type="ECO:0000313" key="2">
    <source>
        <dbReference type="Proteomes" id="UP000193920"/>
    </source>
</evidence>
<proteinExistence type="predicted"/>
<accession>A0A1Y2ACT3</accession>
<evidence type="ECO:0000313" key="1">
    <source>
        <dbReference type="EMBL" id="ORY20348.1"/>
    </source>
</evidence>
<protein>
    <submittedName>
        <fullName evidence="1">Uncharacterized protein</fullName>
    </submittedName>
</protein>
<sequence>MIDIYKSNFGFWIECDSTSPKLLVKHKKYIYCIIKRILDAFPLILLIFTSSTLLKINMIKVKEKEYHSVFSIDSTIDNIKLVSSNQYYTRLLNSNSKSKWCLFNDINPYNSSSYNRRLILVPCDKVKVRFKYGSQYSLIIYVFYGGQIKCIDFDINLYPKIRSCEDSSHLIFIVHFKYKNESSNYTNIEKDFINNDLILSKINNKKFDILVFTIENIKHEKVELNNNNNTIIRNILEQLK</sequence>
<keyword evidence="2" id="KW-1185">Reference proteome</keyword>
<reference evidence="1 2" key="1">
    <citation type="submission" date="2016-08" db="EMBL/GenBank/DDBJ databases">
        <title>A Parts List for Fungal Cellulosomes Revealed by Comparative Genomics.</title>
        <authorList>
            <consortium name="DOE Joint Genome Institute"/>
            <person name="Haitjema C.H."/>
            <person name="Gilmore S.P."/>
            <person name="Henske J.K."/>
            <person name="Solomon K.V."/>
            <person name="De Groot R."/>
            <person name="Kuo A."/>
            <person name="Mondo S.J."/>
            <person name="Salamov A.A."/>
            <person name="Labutti K."/>
            <person name="Zhao Z."/>
            <person name="Chiniquy J."/>
            <person name="Barry K."/>
            <person name="Brewer H.M."/>
            <person name="Purvine S.O."/>
            <person name="Wright A.T."/>
            <person name="Boxma B."/>
            <person name="Van Alen T."/>
            <person name="Hackstein J.H."/>
            <person name="Baker S.E."/>
            <person name="Grigoriev I.V."/>
            <person name="O'Malley M.A."/>
        </authorList>
    </citation>
    <scope>NUCLEOTIDE SEQUENCE [LARGE SCALE GENOMIC DNA]</scope>
    <source>
        <strain evidence="1 2">G1</strain>
    </source>
</reference>
<name>A0A1Y2ACT3_9FUNG</name>
<dbReference type="EMBL" id="MCOG01000292">
    <property type="protein sequence ID" value="ORY20348.1"/>
    <property type="molecule type" value="Genomic_DNA"/>
</dbReference>
<comment type="caution">
    <text evidence="1">The sequence shown here is derived from an EMBL/GenBank/DDBJ whole genome shotgun (WGS) entry which is preliminary data.</text>
</comment>
<gene>
    <name evidence="1" type="ORF">LY90DRAFT_516833</name>
</gene>
<dbReference type="AlphaFoldDB" id="A0A1Y2ACT3"/>
<dbReference type="Proteomes" id="UP000193920">
    <property type="component" value="Unassembled WGS sequence"/>
</dbReference>